<sequence length="78" mass="8612">MEPSSKGQPPLVIRSSKQPSVATPFKPTEEKKHKRVELKDSNAEASFVANTQLGTVDGDMSSKKKHNKSRIVDDSDME</sequence>
<organism evidence="2">
    <name type="scientific">Tanacetum cinerariifolium</name>
    <name type="common">Dalmatian daisy</name>
    <name type="synonym">Chrysanthemum cinerariifolium</name>
    <dbReference type="NCBI Taxonomy" id="118510"/>
    <lineage>
        <taxon>Eukaryota</taxon>
        <taxon>Viridiplantae</taxon>
        <taxon>Streptophyta</taxon>
        <taxon>Embryophyta</taxon>
        <taxon>Tracheophyta</taxon>
        <taxon>Spermatophyta</taxon>
        <taxon>Magnoliopsida</taxon>
        <taxon>eudicotyledons</taxon>
        <taxon>Gunneridae</taxon>
        <taxon>Pentapetalae</taxon>
        <taxon>asterids</taxon>
        <taxon>campanulids</taxon>
        <taxon>Asterales</taxon>
        <taxon>Asteraceae</taxon>
        <taxon>Asteroideae</taxon>
        <taxon>Anthemideae</taxon>
        <taxon>Anthemidinae</taxon>
        <taxon>Tanacetum</taxon>
    </lineage>
</organism>
<name>A0A699VP74_TANCI</name>
<reference evidence="2" key="1">
    <citation type="journal article" date="2019" name="Sci. Rep.">
        <title>Draft genome of Tanacetum cinerariifolium, the natural source of mosquito coil.</title>
        <authorList>
            <person name="Yamashiro T."/>
            <person name="Shiraishi A."/>
            <person name="Satake H."/>
            <person name="Nakayama K."/>
        </authorList>
    </citation>
    <scope>NUCLEOTIDE SEQUENCE</scope>
</reference>
<accession>A0A699VP74</accession>
<dbReference type="EMBL" id="BKCJ011468183">
    <property type="protein sequence ID" value="GFD36173.1"/>
    <property type="molecule type" value="Genomic_DNA"/>
</dbReference>
<protein>
    <submittedName>
        <fullName evidence="2">Uncharacterized protein</fullName>
    </submittedName>
</protein>
<proteinExistence type="predicted"/>
<comment type="caution">
    <text evidence="2">The sequence shown here is derived from an EMBL/GenBank/DDBJ whole genome shotgun (WGS) entry which is preliminary data.</text>
</comment>
<evidence type="ECO:0000313" key="2">
    <source>
        <dbReference type="EMBL" id="GFD36173.1"/>
    </source>
</evidence>
<evidence type="ECO:0000256" key="1">
    <source>
        <dbReference type="SAM" id="MobiDB-lite"/>
    </source>
</evidence>
<feature type="region of interest" description="Disordered" evidence="1">
    <location>
        <begin position="53"/>
        <end position="78"/>
    </location>
</feature>
<gene>
    <name evidence="2" type="ORF">Tci_908142</name>
</gene>
<feature type="compositionally biased region" description="Basic and acidic residues" evidence="1">
    <location>
        <begin position="27"/>
        <end position="39"/>
    </location>
</feature>
<dbReference type="AlphaFoldDB" id="A0A699VP74"/>
<feature type="region of interest" description="Disordered" evidence="1">
    <location>
        <begin position="1"/>
        <end position="39"/>
    </location>
</feature>